<gene>
    <name evidence="3" type="ORF">LTR16_001298</name>
</gene>
<evidence type="ECO:0000256" key="1">
    <source>
        <dbReference type="SAM" id="MobiDB-lite"/>
    </source>
</evidence>
<feature type="region of interest" description="Disordered" evidence="1">
    <location>
        <begin position="157"/>
        <end position="180"/>
    </location>
</feature>
<dbReference type="Proteomes" id="UP001357485">
    <property type="component" value="Unassembled WGS sequence"/>
</dbReference>
<protein>
    <recommendedName>
        <fullName evidence="2">HNH nuclease domain-containing protein</fullName>
    </recommendedName>
</protein>
<sequence>MASQPTSNHTLPTRDDETRITLHQAALVRPSTAPHVFSNNRHHKIIFRHPGYDDDYDQNVLFALFAFDRRNGALHYGTAHLACAIVAGNAWDGYLTETRMGIRIDLDEDDLLCGKNYYFHVPRVANDSPSEDTTYKYPIYPSFEHWAFPHNNLPPTWSPPVQSPGEDSEDNTPFAPPSASNLTTAVLRRDKSCRITNHRDYVERAHLCPRTEADWFRATGMGRYNDNRELAGEYIVDDIANAIALRSDIHSAFDDRKFLVTRKKSKWVVHFLEITYELGRLYHNAAIDIDTGVSWDFLLARFAWTIFPHVRQFVETGVARTVRLRQKIDDQFKELVKLAQSEELKLVVGQGRGRSVSPKKRKDREGNGIPVAEARAVKRRCVYSRKLISAVAQLTYPATQNAIIDEGVPLKHEFSQSLPDLLFESDSITSPTNTSMPLHGIPCLARAHTTEDDSDTIEERRISLLKQRERRKQRPSNPELLCCDYTAADAAQAADLPGKQEFGGAHLCLECLGAEYPDLFDNEEDIEREH</sequence>
<evidence type="ECO:0000313" key="4">
    <source>
        <dbReference type="Proteomes" id="UP001357485"/>
    </source>
</evidence>
<evidence type="ECO:0000313" key="3">
    <source>
        <dbReference type="EMBL" id="KAK5201833.1"/>
    </source>
</evidence>
<organism evidence="3 4">
    <name type="scientific">Cryomyces antarcticus</name>
    <dbReference type="NCBI Taxonomy" id="329879"/>
    <lineage>
        <taxon>Eukaryota</taxon>
        <taxon>Fungi</taxon>
        <taxon>Dikarya</taxon>
        <taxon>Ascomycota</taxon>
        <taxon>Pezizomycotina</taxon>
        <taxon>Dothideomycetes</taxon>
        <taxon>Dothideomycetes incertae sedis</taxon>
        <taxon>Cryomyces</taxon>
    </lineage>
</organism>
<proteinExistence type="predicted"/>
<dbReference type="InterPro" id="IPR003615">
    <property type="entry name" value="HNH_nuc"/>
</dbReference>
<evidence type="ECO:0000259" key="2">
    <source>
        <dbReference type="Pfam" id="PF13391"/>
    </source>
</evidence>
<accession>A0ABR0LQB9</accession>
<name>A0ABR0LQB9_9PEZI</name>
<keyword evidence="4" id="KW-1185">Reference proteome</keyword>
<feature type="domain" description="HNH nuclease" evidence="2">
    <location>
        <begin position="193"/>
        <end position="260"/>
    </location>
</feature>
<comment type="caution">
    <text evidence="3">The sequence shown here is derived from an EMBL/GenBank/DDBJ whole genome shotgun (WGS) entry which is preliminary data.</text>
</comment>
<reference evidence="3 4" key="1">
    <citation type="submission" date="2023-08" db="EMBL/GenBank/DDBJ databases">
        <title>Black Yeasts Isolated from many extreme environments.</title>
        <authorList>
            <person name="Coleine C."/>
            <person name="Stajich J.E."/>
            <person name="Selbmann L."/>
        </authorList>
    </citation>
    <scope>NUCLEOTIDE SEQUENCE [LARGE SCALE GENOMIC DNA]</scope>
    <source>
        <strain evidence="3 4">CCFEE 536</strain>
    </source>
</reference>
<dbReference type="EMBL" id="JAVRRA010016476">
    <property type="protein sequence ID" value="KAK5201833.1"/>
    <property type="molecule type" value="Genomic_DNA"/>
</dbReference>
<dbReference type="Pfam" id="PF13391">
    <property type="entry name" value="HNH_2"/>
    <property type="match status" value="1"/>
</dbReference>